<reference evidence="6 7" key="1">
    <citation type="submission" date="2019-07" db="EMBL/GenBank/DDBJ databases">
        <title>Genome sequencing of 100 strains of the haloalkaliphilic chemolithoautotrophic sulfur-oxidizing bacterium Thioalkalivibrio.</title>
        <authorList>
            <person name="Muyzer G."/>
        </authorList>
    </citation>
    <scope>NUCLEOTIDE SEQUENCE [LARGE SCALE GENOMIC DNA]</scope>
    <source>
        <strain evidence="6 7">ASO4-4</strain>
    </source>
</reference>
<dbReference type="SUPFAM" id="SSF103473">
    <property type="entry name" value="MFS general substrate transporter"/>
    <property type="match status" value="1"/>
</dbReference>
<accession>A0A562R8T6</accession>
<evidence type="ECO:0000259" key="5">
    <source>
        <dbReference type="PROSITE" id="PS50850"/>
    </source>
</evidence>
<feature type="domain" description="Major facilitator superfamily (MFS) profile" evidence="5">
    <location>
        <begin position="12"/>
        <end position="397"/>
    </location>
</feature>
<dbReference type="Pfam" id="PF07690">
    <property type="entry name" value="MFS_1"/>
    <property type="match status" value="1"/>
</dbReference>
<feature type="transmembrane region" description="Helical" evidence="4">
    <location>
        <begin position="169"/>
        <end position="190"/>
    </location>
</feature>
<comment type="caution">
    <text evidence="6">The sequence shown here is derived from an EMBL/GenBank/DDBJ whole genome shotgun (WGS) entry which is preliminary data.</text>
</comment>
<evidence type="ECO:0000256" key="2">
    <source>
        <dbReference type="ARBA" id="ARBA00022989"/>
    </source>
</evidence>
<feature type="transmembrane region" description="Helical" evidence="4">
    <location>
        <begin position="307"/>
        <end position="324"/>
    </location>
</feature>
<dbReference type="RefSeq" id="WP_144686610.1">
    <property type="nucleotide sequence ID" value="NZ_VLLC01000041.1"/>
</dbReference>
<sequence length="398" mass="43644">MSGPQSAEQSLFSFEFILLSFIAFLAFCNISMFYGFNAYLEQAGVPAVWRGILISLEPFTAFALRPLVSTFISPRNAIRIMGLGLLILALSLGGYALAQDLRHLVLVRVCHGLGFVLLVSAVIHVLVLLIPKKRSGQGFGVFTVMTLLPYAILPPLMERLLPWAQSEVNIYVLGAPLFLAALLLLIPLSFRLKKRWVSLPAEAMKKPGFQDMVSGLKHPGVLSLLWVNFLVFTATTMVFFYMKDHLLRLGASNPGLFFTLTTAATLLVRIFCGKLMDGINRAGMLLSFLCLLAFSLCFFSLSTAPVLVLGLALFYGMVIGFLMPQLNAFMFDISPVHLKGMNSNLMLFAMDGGFFMGPLLAGFLLGAGVSYAGLFSLFALLPAMGMLWIWSIRRLAAP</sequence>
<dbReference type="Proteomes" id="UP000318307">
    <property type="component" value="Unassembled WGS sequence"/>
</dbReference>
<feature type="transmembrane region" description="Helical" evidence="4">
    <location>
        <begin position="345"/>
        <end position="365"/>
    </location>
</feature>
<feature type="transmembrane region" description="Helical" evidence="4">
    <location>
        <begin position="104"/>
        <end position="127"/>
    </location>
</feature>
<dbReference type="PANTHER" id="PTHR23531:SF1">
    <property type="entry name" value="QUINOLENE RESISTANCE PROTEIN NORA"/>
    <property type="match status" value="1"/>
</dbReference>
<feature type="transmembrane region" description="Helical" evidence="4">
    <location>
        <begin position="12"/>
        <end position="36"/>
    </location>
</feature>
<keyword evidence="7" id="KW-1185">Reference proteome</keyword>
<feature type="transmembrane region" description="Helical" evidence="4">
    <location>
        <begin position="254"/>
        <end position="272"/>
    </location>
</feature>
<dbReference type="GO" id="GO:0022857">
    <property type="term" value="F:transmembrane transporter activity"/>
    <property type="evidence" value="ECO:0007669"/>
    <property type="project" value="InterPro"/>
</dbReference>
<evidence type="ECO:0000313" key="7">
    <source>
        <dbReference type="Proteomes" id="UP000318307"/>
    </source>
</evidence>
<gene>
    <name evidence="6" type="ORF">LZ24_03123</name>
</gene>
<dbReference type="AlphaFoldDB" id="A0A562R8T6"/>
<feature type="transmembrane region" description="Helical" evidence="4">
    <location>
        <begin position="371"/>
        <end position="390"/>
    </location>
</feature>
<dbReference type="PANTHER" id="PTHR23531">
    <property type="entry name" value="QUINOLENE RESISTANCE PROTEIN NORA"/>
    <property type="match status" value="1"/>
</dbReference>
<keyword evidence="3 4" id="KW-0472">Membrane</keyword>
<dbReference type="Gene3D" id="1.20.1250.20">
    <property type="entry name" value="MFS general substrate transporter like domains"/>
    <property type="match status" value="2"/>
</dbReference>
<organism evidence="6 7">
    <name type="scientific">Desulfobotulus alkaliphilus</name>
    <dbReference type="NCBI Taxonomy" id="622671"/>
    <lineage>
        <taxon>Bacteria</taxon>
        <taxon>Pseudomonadati</taxon>
        <taxon>Thermodesulfobacteriota</taxon>
        <taxon>Desulfobacteria</taxon>
        <taxon>Desulfobacterales</taxon>
        <taxon>Desulfobacteraceae</taxon>
        <taxon>Desulfobotulus</taxon>
    </lineage>
</organism>
<dbReference type="InterPro" id="IPR011701">
    <property type="entry name" value="MFS"/>
</dbReference>
<dbReference type="OrthoDB" id="5421104at2"/>
<feature type="transmembrane region" description="Helical" evidence="4">
    <location>
        <begin position="80"/>
        <end position="98"/>
    </location>
</feature>
<evidence type="ECO:0000256" key="1">
    <source>
        <dbReference type="ARBA" id="ARBA00022692"/>
    </source>
</evidence>
<dbReference type="InterPro" id="IPR036259">
    <property type="entry name" value="MFS_trans_sf"/>
</dbReference>
<dbReference type="EMBL" id="VLLC01000041">
    <property type="protein sequence ID" value="TWI64786.1"/>
    <property type="molecule type" value="Genomic_DNA"/>
</dbReference>
<dbReference type="PROSITE" id="PS50850">
    <property type="entry name" value="MFS"/>
    <property type="match status" value="1"/>
</dbReference>
<feature type="transmembrane region" description="Helical" evidence="4">
    <location>
        <begin position="48"/>
        <end position="68"/>
    </location>
</feature>
<dbReference type="InterPro" id="IPR020846">
    <property type="entry name" value="MFS_dom"/>
</dbReference>
<feature type="transmembrane region" description="Helical" evidence="4">
    <location>
        <begin position="284"/>
        <end position="301"/>
    </location>
</feature>
<keyword evidence="2 4" id="KW-1133">Transmembrane helix</keyword>
<keyword evidence="1 4" id="KW-0812">Transmembrane</keyword>
<name>A0A562R8T6_9BACT</name>
<protein>
    <submittedName>
        <fullName evidence="6">Putative MFS family arabinose efflux permease</fullName>
    </submittedName>
</protein>
<feature type="transmembrane region" description="Helical" evidence="4">
    <location>
        <begin position="139"/>
        <end position="157"/>
    </location>
</feature>
<proteinExistence type="predicted"/>
<feature type="transmembrane region" description="Helical" evidence="4">
    <location>
        <begin position="221"/>
        <end position="242"/>
    </location>
</feature>
<evidence type="ECO:0000256" key="4">
    <source>
        <dbReference type="SAM" id="Phobius"/>
    </source>
</evidence>
<dbReference type="InterPro" id="IPR052714">
    <property type="entry name" value="MFS_Exporter"/>
</dbReference>
<evidence type="ECO:0000256" key="3">
    <source>
        <dbReference type="ARBA" id="ARBA00023136"/>
    </source>
</evidence>
<evidence type="ECO:0000313" key="6">
    <source>
        <dbReference type="EMBL" id="TWI64786.1"/>
    </source>
</evidence>